<keyword evidence="1" id="KW-0175">Coiled coil</keyword>
<sequence length="396" mass="44275">MMKEQGYSEEVAKKVCGKMQADAEGNSKQNSACPNKQPVALAFKQSVKFTEDPKTGDTIFHDVTLIAEGTWTDAHSRKATHYPASELEKMKFERMTVKMDHDIYDRLPLTNEIGIVENPRFQKDPARWLGDVRIFPTQNGKDISTLLKRGKITDISSEMFINPQQDKEKENKRMLATDLIFMGAATVRKGACTICKFNEGVDTTAEYTKEQMKDMLGFMKSNPDMIDEDMQDMMKNMGMKAEKEKEKENAGAVSHSSKGENMLDKKEGAGGSSTDPAIDVLERKLSEAVKNKGSDVAALEAQLEEVKKQKTNQAAAELEAAKAKIAELEASNKDLIRRVAEMEHDGRVRELQRQIAELSKQPVIHTRITTPVSAERTAVELDNEEFPAFSAKDFGE</sequence>
<gene>
    <name evidence="3" type="ORF">ANME2D_02337</name>
</gene>
<feature type="compositionally biased region" description="Basic and acidic residues" evidence="2">
    <location>
        <begin position="257"/>
        <end position="268"/>
    </location>
</feature>
<reference evidence="3 4" key="1">
    <citation type="journal article" date="2013" name="Nature">
        <title>Anaerobic oxidation of methane coupled to nitrate reduction in a novel archaeal lineage.</title>
        <authorList>
            <person name="Haroon M.F."/>
            <person name="Hu S."/>
            <person name="Shi Y."/>
            <person name="Imelfort M."/>
            <person name="Keller J."/>
            <person name="Hugenholtz P."/>
            <person name="Yuan Z."/>
            <person name="Tyson G.W."/>
        </authorList>
    </citation>
    <scope>NUCLEOTIDE SEQUENCE [LARGE SCALE GENOMIC DNA]</scope>
    <source>
        <strain evidence="3 4">ANME-2d</strain>
    </source>
</reference>
<dbReference type="Proteomes" id="UP000027153">
    <property type="component" value="Unassembled WGS sequence"/>
</dbReference>
<dbReference type="EMBL" id="JMIY01000005">
    <property type="protein sequence ID" value="KCZ71602.1"/>
    <property type="molecule type" value="Genomic_DNA"/>
</dbReference>
<name>A0A062V2K7_9EURY</name>
<accession>A0A062V2K7</accession>
<proteinExistence type="predicted"/>
<dbReference type="AlphaFoldDB" id="A0A062V2K7"/>
<feature type="region of interest" description="Disordered" evidence="2">
    <location>
        <begin position="240"/>
        <end position="276"/>
    </location>
</feature>
<protein>
    <submittedName>
        <fullName evidence="3">Uncharacterized protein</fullName>
    </submittedName>
</protein>
<feature type="compositionally biased region" description="Basic and acidic residues" evidence="2">
    <location>
        <begin position="240"/>
        <end position="249"/>
    </location>
</feature>
<evidence type="ECO:0000256" key="1">
    <source>
        <dbReference type="SAM" id="Coils"/>
    </source>
</evidence>
<evidence type="ECO:0000313" key="3">
    <source>
        <dbReference type="EMBL" id="KCZ71602.1"/>
    </source>
</evidence>
<evidence type="ECO:0000256" key="2">
    <source>
        <dbReference type="SAM" id="MobiDB-lite"/>
    </source>
</evidence>
<keyword evidence="4" id="KW-1185">Reference proteome</keyword>
<evidence type="ECO:0000313" key="4">
    <source>
        <dbReference type="Proteomes" id="UP000027153"/>
    </source>
</evidence>
<comment type="caution">
    <text evidence="3">The sequence shown here is derived from an EMBL/GenBank/DDBJ whole genome shotgun (WGS) entry which is preliminary data.</text>
</comment>
<feature type="coiled-coil region" evidence="1">
    <location>
        <begin position="289"/>
        <end position="361"/>
    </location>
</feature>
<organism evidence="3 4">
    <name type="scientific">Candidatus Methanoperedens nitratireducens</name>
    <dbReference type="NCBI Taxonomy" id="1392998"/>
    <lineage>
        <taxon>Archaea</taxon>
        <taxon>Methanobacteriati</taxon>
        <taxon>Methanobacteriota</taxon>
        <taxon>Stenosarchaea group</taxon>
        <taxon>Methanomicrobia</taxon>
        <taxon>Methanosarcinales</taxon>
        <taxon>ANME-2 cluster</taxon>
        <taxon>Candidatus Methanoperedentaceae</taxon>
        <taxon>Candidatus Methanoperedens</taxon>
    </lineage>
</organism>